<protein>
    <submittedName>
        <fullName evidence="1">CSON014820 protein</fullName>
    </submittedName>
</protein>
<dbReference type="AlphaFoldDB" id="A0A336MC09"/>
<dbReference type="VEuPathDB" id="VectorBase:CSON014820"/>
<gene>
    <name evidence="1" type="primary">CSON014820</name>
</gene>
<organism evidence="1">
    <name type="scientific">Culicoides sonorensis</name>
    <name type="common">Biting midge</name>
    <dbReference type="NCBI Taxonomy" id="179676"/>
    <lineage>
        <taxon>Eukaryota</taxon>
        <taxon>Metazoa</taxon>
        <taxon>Ecdysozoa</taxon>
        <taxon>Arthropoda</taxon>
        <taxon>Hexapoda</taxon>
        <taxon>Insecta</taxon>
        <taxon>Pterygota</taxon>
        <taxon>Neoptera</taxon>
        <taxon>Endopterygota</taxon>
        <taxon>Diptera</taxon>
        <taxon>Nematocera</taxon>
        <taxon>Chironomoidea</taxon>
        <taxon>Ceratopogonidae</taxon>
        <taxon>Ceratopogoninae</taxon>
        <taxon>Culicoides</taxon>
        <taxon>Monoculicoides</taxon>
    </lineage>
</organism>
<dbReference type="EMBL" id="UFQT01000874">
    <property type="protein sequence ID" value="SSX27766.1"/>
    <property type="molecule type" value="Genomic_DNA"/>
</dbReference>
<proteinExistence type="predicted"/>
<reference evidence="1" key="1">
    <citation type="submission" date="2018-07" db="EMBL/GenBank/DDBJ databases">
        <authorList>
            <person name="Quirk P.G."/>
            <person name="Krulwich T.A."/>
        </authorList>
    </citation>
    <scope>NUCLEOTIDE SEQUENCE</scope>
</reference>
<accession>A0A336MC09</accession>
<evidence type="ECO:0000313" key="1">
    <source>
        <dbReference type="EMBL" id="SSX27766.1"/>
    </source>
</evidence>
<sequence>MIVKKLCPNFKPALYSISPDAPFSCEVLEKLVLESYSIKESKSSLFLVVDPDALKYTDSIEIMRQNIMKSKKVEKI</sequence>
<name>A0A336MC09_CULSO</name>